<dbReference type="AlphaFoldDB" id="M8CU47"/>
<gene>
    <name evidence="1" type="ORF">TthWC1_2666</name>
</gene>
<name>M8CU47_THETY</name>
<organism evidence="1 2">
    <name type="scientific">Thermoanaerobacter thermohydrosulfuricus WC1</name>
    <dbReference type="NCBI Taxonomy" id="1198630"/>
    <lineage>
        <taxon>Bacteria</taxon>
        <taxon>Bacillati</taxon>
        <taxon>Bacillota</taxon>
        <taxon>Clostridia</taxon>
        <taxon>Thermoanaerobacterales</taxon>
        <taxon>Thermoanaerobacteraceae</taxon>
        <taxon>Thermoanaerobacter</taxon>
    </lineage>
</organism>
<comment type="caution">
    <text evidence="1">The sequence shown here is derived from an EMBL/GenBank/DDBJ whole genome shotgun (WGS) entry which is preliminary data.</text>
</comment>
<reference evidence="1 2" key="1">
    <citation type="journal article" date="2013" name="PLoS ONE">
        <title>Genomic Evaluation of Thermoanaerobacter spp. for the Construction of Designer Co-Cultures to Improve Lignocellulosic Biofuel Production.</title>
        <authorList>
            <person name="Verbeke T.J."/>
            <person name="Zhang X."/>
            <person name="Henrissat B."/>
            <person name="Spicer V."/>
            <person name="Rydzak T."/>
            <person name="Krokhin O.V."/>
            <person name="Fristensky B."/>
            <person name="Levin D.B."/>
            <person name="Sparling R."/>
        </authorList>
    </citation>
    <scope>NUCLEOTIDE SEQUENCE [LARGE SCALE GENOMIC DNA]</scope>
    <source>
        <strain evidence="1 2">WC1</strain>
    </source>
</reference>
<accession>M8CU47</accession>
<proteinExistence type="predicted"/>
<dbReference type="Proteomes" id="UP000013242">
    <property type="component" value="Unassembled WGS sequence"/>
</dbReference>
<dbReference type="HOGENOM" id="CLU_3431951_0_0_9"/>
<sequence>MSSLKSLKKAEPQLSLF</sequence>
<evidence type="ECO:0000313" key="1">
    <source>
        <dbReference type="EMBL" id="EMT37883.1"/>
    </source>
</evidence>
<dbReference type="EMBL" id="AMYG01000073">
    <property type="protein sequence ID" value="EMT37883.1"/>
    <property type="molecule type" value="Genomic_DNA"/>
</dbReference>
<evidence type="ECO:0000313" key="2">
    <source>
        <dbReference type="Proteomes" id="UP000013242"/>
    </source>
</evidence>
<protein>
    <submittedName>
        <fullName evidence="1">Uncharacterized protein</fullName>
    </submittedName>
</protein>
<keyword evidence="2" id="KW-1185">Reference proteome</keyword>